<evidence type="ECO:0000256" key="4">
    <source>
        <dbReference type="ARBA" id="ARBA00022898"/>
    </source>
</evidence>
<evidence type="ECO:0000256" key="1">
    <source>
        <dbReference type="ARBA" id="ARBA00001933"/>
    </source>
</evidence>
<evidence type="ECO:0000256" key="2">
    <source>
        <dbReference type="ARBA" id="ARBA00022576"/>
    </source>
</evidence>
<dbReference type="RefSeq" id="WP_346100186.1">
    <property type="nucleotide sequence ID" value="NZ_BAAABY010000062.1"/>
</dbReference>
<evidence type="ECO:0000256" key="3">
    <source>
        <dbReference type="ARBA" id="ARBA00022679"/>
    </source>
</evidence>
<comment type="caution">
    <text evidence="6">The sequence shown here is derived from an EMBL/GenBank/DDBJ whole genome shotgun (WGS) entry which is preliminary data.</text>
</comment>
<protein>
    <submittedName>
        <fullName evidence="6">PLP-dependent aminotransferase family protein</fullName>
    </submittedName>
</protein>
<dbReference type="InterPro" id="IPR015422">
    <property type="entry name" value="PyrdxlP-dep_Trfase_small"/>
</dbReference>
<gene>
    <name evidence="6" type="ORF">GCM10010361_76010</name>
</gene>
<dbReference type="Gene3D" id="3.90.1150.10">
    <property type="entry name" value="Aspartate Aminotransferase, domain 1"/>
    <property type="match status" value="1"/>
</dbReference>
<dbReference type="InterPro" id="IPR015421">
    <property type="entry name" value="PyrdxlP-dep_Trfase_major"/>
</dbReference>
<keyword evidence="7" id="KW-1185">Reference proteome</keyword>
<keyword evidence="3" id="KW-0808">Transferase</keyword>
<proteinExistence type="predicted"/>
<organism evidence="6 7">
    <name type="scientific">Streptomyces olivaceiscleroticus</name>
    <dbReference type="NCBI Taxonomy" id="68245"/>
    <lineage>
        <taxon>Bacteria</taxon>
        <taxon>Bacillati</taxon>
        <taxon>Actinomycetota</taxon>
        <taxon>Actinomycetes</taxon>
        <taxon>Kitasatosporales</taxon>
        <taxon>Streptomycetaceae</taxon>
        <taxon>Streptomyces</taxon>
    </lineage>
</organism>
<name>A0ABP3LGH6_9ACTN</name>
<accession>A0ABP3LGH6</accession>
<feature type="domain" description="Aminotransferase class I/classII large" evidence="5">
    <location>
        <begin position="86"/>
        <end position="432"/>
    </location>
</feature>
<dbReference type="PANTHER" id="PTHR42790">
    <property type="entry name" value="AMINOTRANSFERASE"/>
    <property type="match status" value="1"/>
</dbReference>
<dbReference type="EMBL" id="BAAABY010000062">
    <property type="protein sequence ID" value="GAA0499244.1"/>
    <property type="molecule type" value="Genomic_DNA"/>
</dbReference>
<keyword evidence="4" id="KW-0663">Pyridoxal phosphate</keyword>
<reference evidence="7" key="1">
    <citation type="journal article" date="2019" name="Int. J. Syst. Evol. Microbiol.">
        <title>The Global Catalogue of Microorganisms (GCM) 10K type strain sequencing project: providing services to taxonomists for standard genome sequencing and annotation.</title>
        <authorList>
            <consortium name="The Broad Institute Genomics Platform"/>
            <consortium name="The Broad Institute Genome Sequencing Center for Infectious Disease"/>
            <person name="Wu L."/>
            <person name="Ma J."/>
        </authorList>
    </citation>
    <scope>NUCLEOTIDE SEQUENCE [LARGE SCALE GENOMIC DNA]</scope>
    <source>
        <strain evidence="7">JCM 4805</strain>
    </source>
</reference>
<evidence type="ECO:0000313" key="6">
    <source>
        <dbReference type="EMBL" id="GAA0499244.1"/>
    </source>
</evidence>
<evidence type="ECO:0000313" key="7">
    <source>
        <dbReference type="Proteomes" id="UP001500909"/>
    </source>
</evidence>
<dbReference type="Gene3D" id="3.40.640.10">
    <property type="entry name" value="Type I PLP-dependent aspartate aminotransferase-like (Major domain)"/>
    <property type="match status" value="1"/>
</dbReference>
<dbReference type="InterPro" id="IPR050859">
    <property type="entry name" value="Class-I_PLP-dep_aminotransf"/>
</dbReference>
<dbReference type="CDD" id="cd00609">
    <property type="entry name" value="AAT_like"/>
    <property type="match status" value="1"/>
</dbReference>
<dbReference type="InterPro" id="IPR015424">
    <property type="entry name" value="PyrdxlP-dep_Trfase"/>
</dbReference>
<dbReference type="PANTHER" id="PTHR42790:SF19">
    <property type="entry name" value="KYNURENINE_ALPHA-AMINOADIPATE AMINOTRANSFERASE, MITOCHONDRIAL"/>
    <property type="match status" value="1"/>
</dbReference>
<dbReference type="Pfam" id="PF00155">
    <property type="entry name" value="Aminotran_1_2"/>
    <property type="match status" value="1"/>
</dbReference>
<keyword evidence="2 6" id="KW-0032">Aminotransferase</keyword>
<dbReference type="InterPro" id="IPR004839">
    <property type="entry name" value="Aminotransferase_I/II_large"/>
</dbReference>
<dbReference type="Proteomes" id="UP001500909">
    <property type="component" value="Unassembled WGS sequence"/>
</dbReference>
<evidence type="ECO:0000259" key="5">
    <source>
        <dbReference type="Pfam" id="PF00155"/>
    </source>
</evidence>
<comment type="cofactor">
    <cofactor evidence="1">
        <name>pyridoxal 5'-phosphate</name>
        <dbReference type="ChEBI" id="CHEBI:597326"/>
    </cofactor>
</comment>
<sequence length="443" mass="48004">MSNGSATGATFHLGELHGSLSDPVLSSMTLLNEITGRFPDAVSFAAGRPYEEFYDPLQIHDHLERFRKYLEVERGLGSEEVRTALFQYGHTKGLLTDLLVRHLAADEGVHADPDSVVVTTGCQEAMILLLRALRTGSADVILAPAPTYVGFLGAARLMDMPVLPVAEGSGGIDVEDLVVQIGRARERGLNPRACYVVPDFANPSGLSMSLADRRLLLDVAEREGILLIEDNPYSLFNADGRRLPSLKSLDTTRRVVYVGSFAKTAFPGARVGYLVADQRVSGTGPGEGPLLADQLAKLKSMLTLNTSTISQAVIGGKLLETDCSMTRATEREAEVYRRNLAAVLAGLDTHFPVPEDGSRPRATWNIPGGGMFAVITLPFEADAAMLEYSASEFGVLWTPMRYFYPEGGGTHQIRLSFSVLTPERIDEGLARLAALVRDRTARP</sequence>
<dbReference type="SUPFAM" id="SSF53383">
    <property type="entry name" value="PLP-dependent transferases"/>
    <property type="match status" value="1"/>
</dbReference>
<dbReference type="GO" id="GO:0008483">
    <property type="term" value="F:transaminase activity"/>
    <property type="evidence" value="ECO:0007669"/>
    <property type="project" value="UniProtKB-KW"/>
</dbReference>